<reference evidence="3 4" key="1">
    <citation type="journal article" date="2014" name="BMC Genomics">
        <title>Comparative genome sequencing reveals chemotype-specific gene clusters in the toxigenic black mold Stachybotrys.</title>
        <authorList>
            <person name="Semeiks J."/>
            <person name="Borek D."/>
            <person name="Otwinowski Z."/>
            <person name="Grishin N.V."/>
        </authorList>
    </citation>
    <scope>NUCLEOTIDE SEQUENCE [LARGE SCALE GENOMIC DNA]</scope>
    <source>
        <strain evidence="4">CBS 109288 / IBT 7711</strain>
    </source>
</reference>
<feature type="domain" description="Gfo/Idh/MocA-like oxidoreductase C-terminal" evidence="2">
    <location>
        <begin position="156"/>
        <end position="339"/>
    </location>
</feature>
<dbReference type="OrthoDB" id="64915at2759"/>
<dbReference type="SUPFAM" id="SSF51735">
    <property type="entry name" value="NAD(P)-binding Rossmann-fold domains"/>
    <property type="match status" value="1"/>
</dbReference>
<feature type="domain" description="Gfo/Idh/MocA-like oxidoreductase N-terminal" evidence="1">
    <location>
        <begin position="6"/>
        <end position="127"/>
    </location>
</feature>
<dbReference type="SUPFAM" id="SSF55347">
    <property type="entry name" value="Glyceraldehyde-3-phosphate dehydrogenase-like, C-terminal domain"/>
    <property type="match status" value="1"/>
</dbReference>
<accession>A0A084ASF2</accession>
<sequence length="348" mass="37347">MVSTPIGVAIIGGGIFAQEEHLPAVEKSDLLTLKAIWSRSLKSAQATHDLATKSKPDLYSSDSGDDKSFEALLKRDDIAAVILALPITNQPKYIEAALTAGKHVLAEKPIGPDVAAGKKLIEFYKKTAADKGLNFSIAENFRFIPSITYAAEQAAKLGKVEHFSARILGLMDKDNKYYKTAWRATPEYQGGFLLDGGVHFAAATRLFLTSESKPATVSAFTSLAQEHLPPIDSVFGIVKTKSGGVGSYQQSAGSHLSAFEWDIGSEGGRVFLSGSKVTVKPVGGEESVKEFEKTSGVSEEVAAWAEALKSGKANPLQSPEEALADLEFLEKMFRSGEQDGALQTYELQ</sequence>
<evidence type="ECO:0000313" key="4">
    <source>
        <dbReference type="Proteomes" id="UP000028045"/>
    </source>
</evidence>
<evidence type="ECO:0000259" key="2">
    <source>
        <dbReference type="Pfam" id="PF02894"/>
    </source>
</evidence>
<dbReference type="EMBL" id="KL648585">
    <property type="protein sequence ID" value="KEY68231.1"/>
    <property type="molecule type" value="Genomic_DNA"/>
</dbReference>
<evidence type="ECO:0008006" key="5">
    <source>
        <dbReference type="Google" id="ProtNLM"/>
    </source>
</evidence>
<dbReference type="InterPro" id="IPR000683">
    <property type="entry name" value="Gfo/Idh/MocA-like_OxRdtase_N"/>
</dbReference>
<gene>
    <name evidence="3" type="ORF">S7711_04765</name>
</gene>
<dbReference type="InterPro" id="IPR036291">
    <property type="entry name" value="NAD(P)-bd_dom_sf"/>
</dbReference>
<dbReference type="Gene3D" id="3.40.50.720">
    <property type="entry name" value="NAD(P)-binding Rossmann-like Domain"/>
    <property type="match status" value="1"/>
</dbReference>
<dbReference type="PANTHER" id="PTHR42840">
    <property type="entry name" value="NAD(P)-BINDING ROSSMANN-FOLD SUPERFAMILY PROTEIN-RELATED"/>
    <property type="match status" value="1"/>
</dbReference>
<dbReference type="PANTHER" id="PTHR42840:SF5">
    <property type="entry name" value="NAD(P)-BINDING ROSSMANN-FOLD SUPERFAMILY PROTEIN"/>
    <property type="match status" value="1"/>
</dbReference>
<dbReference type="GO" id="GO:0000166">
    <property type="term" value="F:nucleotide binding"/>
    <property type="evidence" value="ECO:0007669"/>
    <property type="project" value="InterPro"/>
</dbReference>
<dbReference type="GO" id="GO:0005737">
    <property type="term" value="C:cytoplasm"/>
    <property type="evidence" value="ECO:0007669"/>
    <property type="project" value="TreeGrafter"/>
</dbReference>
<dbReference type="InterPro" id="IPR004104">
    <property type="entry name" value="Gfo/Idh/MocA-like_OxRdtase_C"/>
</dbReference>
<dbReference type="GO" id="GO:0016491">
    <property type="term" value="F:oxidoreductase activity"/>
    <property type="evidence" value="ECO:0007669"/>
    <property type="project" value="TreeGrafter"/>
</dbReference>
<dbReference type="Pfam" id="PF02894">
    <property type="entry name" value="GFO_IDH_MocA_C"/>
    <property type="match status" value="1"/>
</dbReference>
<dbReference type="Pfam" id="PF01408">
    <property type="entry name" value="GFO_IDH_MocA"/>
    <property type="match status" value="1"/>
</dbReference>
<organism evidence="3 4">
    <name type="scientific">Stachybotrys chartarum (strain CBS 109288 / IBT 7711)</name>
    <name type="common">Toxic black mold</name>
    <name type="synonym">Stilbospora chartarum</name>
    <dbReference type="NCBI Taxonomy" id="1280523"/>
    <lineage>
        <taxon>Eukaryota</taxon>
        <taxon>Fungi</taxon>
        <taxon>Dikarya</taxon>
        <taxon>Ascomycota</taxon>
        <taxon>Pezizomycotina</taxon>
        <taxon>Sordariomycetes</taxon>
        <taxon>Hypocreomycetidae</taxon>
        <taxon>Hypocreales</taxon>
        <taxon>Stachybotryaceae</taxon>
        <taxon>Stachybotrys</taxon>
    </lineage>
</organism>
<proteinExistence type="predicted"/>
<dbReference type="Proteomes" id="UP000028045">
    <property type="component" value="Unassembled WGS sequence"/>
</dbReference>
<dbReference type="HOGENOM" id="CLU_023194_3_1_1"/>
<evidence type="ECO:0000313" key="3">
    <source>
        <dbReference type="EMBL" id="KEY68231.1"/>
    </source>
</evidence>
<dbReference type="Gene3D" id="3.30.360.10">
    <property type="entry name" value="Dihydrodipicolinate Reductase, domain 2"/>
    <property type="match status" value="1"/>
</dbReference>
<protein>
    <recommendedName>
        <fullName evidence="5">Gfo/Idh/MocA-like oxidoreductase N-terminal domain-containing protein</fullName>
    </recommendedName>
</protein>
<keyword evidence="4" id="KW-1185">Reference proteome</keyword>
<name>A0A084ASF2_STACB</name>
<dbReference type="AlphaFoldDB" id="A0A084ASF2"/>
<dbReference type="GO" id="GO:0006740">
    <property type="term" value="P:NADPH regeneration"/>
    <property type="evidence" value="ECO:0007669"/>
    <property type="project" value="TreeGrafter"/>
</dbReference>
<evidence type="ECO:0000259" key="1">
    <source>
        <dbReference type="Pfam" id="PF01408"/>
    </source>
</evidence>